<dbReference type="GO" id="GO:0170057">
    <property type="term" value="F:RNA ligase (GTP) activity"/>
    <property type="evidence" value="ECO:0007669"/>
    <property type="project" value="UniProtKB-EC"/>
</dbReference>
<feature type="binding site" evidence="10">
    <location>
        <begin position="220"/>
        <end position="224"/>
    </location>
    <ligand>
        <name>GMP</name>
        <dbReference type="ChEBI" id="CHEBI:58115"/>
    </ligand>
</feature>
<dbReference type="GO" id="GO:0006396">
    <property type="term" value="P:RNA processing"/>
    <property type="evidence" value="ECO:0007669"/>
    <property type="project" value="InterPro"/>
</dbReference>
<feature type="binding site" evidence="11">
    <location>
        <position position="144"/>
    </location>
    <ligand>
        <name>Mn(2+)</name>
        <dbReference type="ChEBI" id="CHEBI:29035"/>
        <label>1</label>
    </ligand>
</feature>
<dbReference type="EMBL" id="CP158299">
    <property type="protein sequence ID" value="XBV84391.1"/>
    <property type="molecule type" value="Genomic_DNA"/>
</dbReference>
<evidence type="ECO:0000256" key="5">
    <source>
        <dbReference type="ARBA" id="ARBA00022800"/>
    </source>
</evidence>
<feature type="binding site" evidence="11">
    <location>
        <position position="248"/>
    </location>
    <ligand>
        <name>Mn(2+)</name>
        <dbReference type="ChEBI" id="CHEBI:29035"/>
        <label>2</label>
    </ligand>
</feature>
<evidence type="ECO:0000313" key="12">
    <source>
        <dbReference type="EMBL" id="XBV84391.1"/>
    </source>
</evidence>
<protein>
    <recommendedName>
        <fullName evidence="1">3'-phosphate/5'-hydroxy nucleic acid ligase</fullName>
        <ecNumber evidence="1">6.5.1.8</ecNumber>
    </recommendedName>
</protein>
<comment type="catalytic activity">
    <reaction evidence="8">
        <text>a 3'-end 3'-phospho-ribonucleotide-RNA + a 5'-end dephospho-ribonucleoside-RNA + GTP = a ribonucleotidyl-ribonucleotide-RNA + GMP + diphosphate</text>
        <dbReference type="Rhea" id="RHEA:68076"/>
        <dbReference type="Rhea" id="RHEA-COMP:10463"/>
        <dbReference type="Rhea" id="RHEA-COMP:13936"/>
        <dbReference type="Rhea" id="RHEA-COMP:17355"/>
        <dbReference type="ChEBI" id="CHEBI:33019"/>
        <dbReference type="ChEBI" id="CHEBI:37565"/>
        <dbReference type="ChEBI" id="CHEBI:58115"/>
        <dbReference type="ChEBI" id="CHEBI:83062"/>
        <dbReference type="ChEBI" id="CHEBI:138284"/>
        <dbReference type="ChEBI" id="CHEBI:173118"/>
        <dbReference type="EC" id="6.5.1.8"/>
    </reaction>
</comment>
<keyword evidence="5" id="KW-0692">RNA repair</keyword>
<dbReference type="InterPro" id="IPR052915">
    <property type="entry name" value="RtcB-like"/>
</dbReference>
<dbReference type="GO" id="GO:0005525">
    <property type="term" value="F:GTP binding"/>
    <property type="evidence" value="ECO:0007669"/>
    <property type="project" value="UniProtKB-KW"/>
</dbReference>
<feature type="binding site" evidence="10">
    <location>
        <begin position="363"/>
        <end position="366"/>
    </location>
    <ligand>
        <name>GMP</name>
        <dbReference type="ChEBI" id="CHEBI:58115"/>
    </ligand>
</feature>
<dbReference type="GO" id="GO:0003909">
    <property type="term" value="F:DNA ligase activity"/>
    <property type="evidence" value="ECO:0007669"/>
    <property type="project" value="TreeGrafter"/>
</dbReference>
<feature type="binding site" evidence="10">
    <location>
        <begin position="331"/>
        <end position="332"/>
    </location>
    <ligand>
        <name>GMP</name>
        <dbReference type="ChEBI" id="CHEBI:58115"/>
    </ligand>
</feature>
<reference evidence="12" key="1">
    <citation type="submission" date="2024-06" db="EMBL/GenBank/DDBJ databases">
        <title>Draft Genome Sequence of Deinococcus sonorensis Type Strain KR-87, a Biofilm Producing Representative of the Genus Deinococcus.</title>
        <authorList>
            <person name="Boren L.S."/>
            <person name="Grosso R.A."/>
            <person name="Hugenberg-Cox A.N."/>
            <person name="Hill J.T.E."/>
            <person name="Albert C.M."/>
            <person name="Tuohy J.M."/>
        </authorList>
    </citation>
    <scope>NUCLEOTIDE SEQUENCE</scope>
    <source>
        <strain evidence="12">KR-87</strain>
    </source>
</reference>
<dbReference type="Pfam" id="PF01139">
    <property type="entry name" value="RtcB"/>
    <property type="match status" value="2"/>
</dbReference>
<evidence type="ECO:0000256" key="11">
    <source>
        <dbReference type="PIRSR" id="PIRSR601233-3"/>
    </source>
</evidence>
<evidence type="ECO:0000256" key="7">
    <source>
        <dbReference type="ARBA" id="ARBA00023211"/>
    </source>
</evidence>
<dbReference type="EC" id="6.5.1.8" evidence="1"/>
<dbReference type="GO" id="GO:0042245">
    <property type="term" value="P:RNA repair"/>
    <property type="evidence" value="ECO:0007669"/>
    <property type="project" value="UniProtKB-KW"/>
</dbReference>
<accession>A0AAU7U7E0</accession>
<evidence type="ECO:0000256" key="9">
    <source>
        <dbReference type="PIRSR" id="PIRSR601233-1"/>
    </source>
</evidence>
<evidence type="ECO:0000256" key="1">
    <source>
        <dbReference type="ARBA" id="ARBA00012726"/>
    </source>
</evidence>
<sequence length="464" mass="50372">MNGKHITNLGFTGADIRLALDAAGRREAMGLTRHEILAELALVRQNPAGYLGGTYDTLARSLEAQLQEEIDQLADQLHERPQPYTVYGAELIEEGARAQMDVAMRLPVSRSGALMPDAHVGYGLPIGGVLAAENAVIPYGVGVDIGCSMRLSVFARGSLSTAEAQQLLERHTRFGAGVGWDRRERLPHEVLDDPDWQALPLLRHLHDKAVTQLGTSGSGNHFAEFGRFTLEQEQNGVPAGDYLALLTHSGSRGFGAQVAGHYTRLAEAARPGLDPAAKKLSWLSLDSEEGQEYWTAMNLAGRYALANHEQIHQRISRALKMTPLLSVSNSHNLAWKQMVDGRELIVHRKGATPAARGQLGLIPGSMADPAFLVRGRGEPAALESASHGAGRQLGRKAAERSLNKRDVQQYLKERGVTLIGGGIDEAPQAYKRIEQVIAAQQPLVEVLGRFQPQVVRMDTGSEDI</sequence>
<keyword evidence="7 11" id="KW-0464">Manganese</keyword>
<dbReference type="PANTHER" id="PTHR43749:SF2">
    <property type="entry name" value="RNA-SPLICING LIGASE RTCB"/>
    <property type="match status" value="1"/>
</dbReference>
<dbReference type="SUPFAM" id="SSF103365">
    <property type="entry name" value="Hypothetical protein PH1602"/>
    <property type="match status" value="1"/>
</dbReference>
<dbReference type="RefSeq" id="WP_350242428.1">
    <property type="nucleotide sequence ID" value="NZ_CP158299.1"/>
</dbReference>
<organism evidence="12">
    <name type="scientific">Deinococcus sonorensis KR-87</name>
    <dbReference type="NCBI Taxonomy" id="694439"/>
    <lineage>
        <taxon>Bacteria</taxon>
        <taxon>Thermotogati</taxon>
        <taxon>Deinococcota</taxon>
        <taxon>Deinococci</taxon>
        <taxon>Deinococcales</taxon>
        <taxon>Deinococcaceae</taxon>
        <taxon>Deinococcus</taxon>
    </lineage>
</organism>
<evidence type="ECO:0000256" key="8">
    <source>
        <dbReference type="ARBA" id="ARBA00047746"/>
    </source>
</evidence>
<feature type="binding site" evidence="11">
    <location>
        <position position="331"/>
    </location>
    <ligand>
        <name>Mn(2+)</name>
        <dbReference type="ChEBI" id="CHEBI:29035"/>
        <label>2</label>
    </ligand>
</feature>
<evidence type="ECO:0000256" key="10">
    <source>
        <dbReference type="PIRSR" id="PIRSR601233-2"/>
    </source>
</evidence>
<dbReference type="PANTHER" id="PTHR43749">
    <property type="entry name" value="RNA-SPLICING LIGASE RTCB"/>
    <property type="match status" value="1"/>
</dbReference>
<keyword evidence="2" id="KW-0436">Ligase</keyword>
<evidence type="ECO:0000256" key="3">
    <source>
        <dbReference type="ARBA" id="ARBA00022723"/>
    </source>
</evidence>
<dbReference type="AlphaFoldDB" id="A0AAU7U7E0"/>
<dbReference type="Gene3D" id="3.90.1860.10">
    <property type="entry name" value="tRNA-splicing ligase RtcB"/>
    <property type="match status" value="1"/>
</dbReference>
<gene>
    <name evidence="12" type="ORF">ABOD76_13170</name>
</gene>
<dbReference type="KEGG" id="dsc:ABOD76_13170"/>
<proteinExistence type="predicted"/>
<name>A0AAU7U7E0_9DEIO</name>
<feature type="active site" description="GMP-histidine intermediate" evidence="9">
    <location>
        <position position="387"/>
    </location>
</feature>
<feature type="binding site" evidence="11">
    <location>
        <position position="221"/>
    </location>
    <ligand>
        <name>Mn(2+)</name>
        <dbReference type="ChEBI" id="CHEBI:29035"/>
        <label>1</label>
    </ligand>
</feature>
<keyword evidence="3 11" id="KW-0479">Metal-binding</keyword>
<evidence type="ECO:0000256" key="6">
    <source>
        <dbReference type="ARBA" id="ARBA00023134"/>
    </source>
</evidence>
<dbReference type="GO" id="GO:0030145">
    <property type="term" value="F:manganese ion binding"/>
    <property type="evidence" value="ECO:0007669"/>
    <property type="project" value="TreeGrafter"/>
</dbReference>
<dbReference type="InterPro" id="IPR036025">
    <property type="entry name" value="RtcB-like_sf"/>
</dbReference>
<dbReference type="GO" id="GO:0006281">
    <property type="term" value="P:DNA repair"/>
    <property type="evidence" value="ECO:0007669"/>
    <property type="project" value="TreeGrafter"/>
</dbReference>
<feature type="binding site" evidence="10">
    <location>
        <begin position="387"/>
        <end position="390"/>
    </location>
    <ligand>
        <name>GMP</name>
        <dbReference type="ChEBI" id="CHEBI:58115"/>
    </ligand>
</feature>
<dbReference type="InterPro" id="IPR001233">
    <property type="entry name" value="RtcB"/>
</dbReference>
<comment type="cofactor">
    <cofactor evidence="11">
        <name>Mn(2+)</name>
        <dbReference type="ChEBI" id="CHEBI:29035"/>
    </cofactor>
    <text evidence="11">Binds 2 manganese ions per subunit.</text>
</comment>
<keyword evidence="4 10" id="KW-0547">Nucleotide-binding</keyword>
<evidence type="ECO:0000256" key="4">
    <source>
        <dbReference type="ARBA" id="ARBA00022741"/>
    </source>
</evidence>
<evidence type="ECO:0000256" key="2">
    <source>
        <dbReference type="ARBA" id="ARBA00022598"/>
    </source>
</evidence>
<keyword evidence="6 10" id="KW-0342">GTP-binding</keyword>